<evidence type="ECO:0000313" key="2">
    <source>
        <dbReference type="Proteomes" id="UP000825886"/>
    </source>
</evidence>
<name>A0ABX9ASP7_9ENTR</name>
<accession>A0ABX9ASP7</accession>
<dbReference type="RefSeq" id="WP_222160641.1">
    <property type="nucleotide sequence ID" value="NZ_CP081864.1"/>
</dbReference>
<evidence type="ECO:0000313" key="1">
    <source>
        <dbReference type="EMBL" id="QZN97604.1"/>
    </source>
</evidence>
<proteinExistence type="predicted"/>
<dbReference type="EMBL" id="CP081864">
    <property type="protein sequence ID" value="QZN97604.1"/>
    <property type="molecule type" value="Genomic_DNA"/>
</dbReference>
<protein>
    <submittedName>
        <fullName evidence="1">Uncharacterized protein</fullName>
    </submittedName>
</protein>
<reference evidence="1 2" key="1">
    <citation type="submission" date="2021-08" db="EMBL/GenBank/DDBJ databases">
        <title>Culture and genomic analysis of Symbiopectobacterium purcellii sp. nov. gen. nov., isolated from the leafhopper Empoasca decipiens.</title>
        <authorList>
            <person name="Nadal-Jimenez P."/>
            <person name="Siozios S."/>
            <person name="Halliday N."/>
            <person name="Camara M."/>
            <person name="Hurst G.D.D."/>
        </authorList>
    </citation>
    <scope>NUCLEOTIDE SEQUENCE [LARGE SCALE GENOMIC DNA]</scope>
    <source>
        <strain evidence="1 2">SyEd1</strain>
    </source>
</reference>
<dbReference type="Proteomes" id="UP000825886">
    <property type="component" value="Chromosome"/>
</dbReference>
<sequence>MLLIIDPPTSSSQVLGRASIDPQSMSIKGRPVEDIADANCLYLIACDPEYKEQVDHAMAMLARGDRIATLGSILKCHVNKFGGCEVLSTQAPRSLMMKAACIPLLEQAKTTQASTSATEMTISDIKRAVERYVTAMADENDLYYAVCCVSDYDVSLARLRDYIIDSPHSSSLATLEINATRIEHYP</sequence>
<organism evidence="1 2">
    <name type="scientific">Symbiopectobacterium purcellii</name>
    <dbReference type="NCBI Taxonomy" id="2871826"/>
    <lineage>
        <taxon>Bacteria</taxon>
        <taxon>Pseudomonadati</taxon>
        <taxon>Pseudomonadota</taxon>
        <taxon>Gammaproteobacteria</taxon>
        <taxon>Enterobacterales</taxon>
        <taxon>Enterobacteriaceae</taxon>
    </lineage>
</organism>
<keyword evidence="2" id="KW-1185">Reference proteome</keyword>
<gene>
    <name evidence="1" type="ORF">K6K13_09920</name>
</gene>